<accession>A0A284QKI4</accession>
<dbReference type="OMA" id="CHILCFG"/>
<dbReference type="EMBL" id="FUEG01000001">
    <property type="protein sequence ID" value="SJK96979.1"/>
    <property type="molecule type" value="Genomic_DNA"/>
</dbReference>
<proteinExistence type="predicted"/>
<protein>
    <recommendedName>
        <fullName evidence="3">F-box domain-containing protein</fullName>
    </recommendedName>
</protein>
<dbReference type="SUPFAM" id="SSF52047">
    <property type="entry name" value="RNI-like"/>
    <property type="match status" value="1"/>
</dbReference>
<evidence type="ECO:0000313" key="1">
    <source>
        <dbReference type="EMBL" id="SJK96979.1"/>
    </source>
</evidence>
<reference evidence="2" key="1">
    <citation type="journal article" date="2017" name="Nat. Ecol. Evol.">
        <title>Genome expansion and lineage-specific genetic innovations in the forest pathogenic fungi Armillaria.</title>
        <authorList>
            <person name="Sipos G."/>
            <person name="Prasanna A.N."/>
            <person name="Walter M.C."/>
            <person name="O'Connor E."/>
            <person name="Balint B."/>
            <person name="Krizsan K."/>
            <person name="Kiss B."/>
            <person name="Hess J."/>
            <person name="Varga T."/>
            <person name="Slot J."/>
            <person name="Riley R."/>
            <person name="Boka B."/>
            <person name="Rigling D."/>
            <person name="Barry K."/>
            <person name="Lee J."/>
            <person name="Mihaltcheva S."/>
            <person name="LaButti K."/>
            <person name="Lipzen A."/>
            <person name="Waldron R."/>
            <person name="Moloney N.M."/>
            <person name="Sperisen C."/>
            <person name="Kredics L."/>
            <person name="Vagvoelgyi C."/>
            <person name="Patrignani A."/>
            <person name="Fitzpatrick D."/>
            <person name="Nagy I."/>
            <person name="Doyle S."/>
            <person name="Anderson J.B."/>
            <person name="Grigoriev I.V."/>
            <person name="Gueldener U."/>
            <person name="Muensterkoetter M."/>
            <person name="Nagy L.G."/>
        </authorList>
    </citation>
    <scope>NUCLEOTIDE SEQUENCE [LARGE SCALE GENOMIC DNA]</scope>
    <source>
        <strain evidence="2">C18/9</strain>
    </source>
</reference>
<evidence type="ECO:0000313" key="2">
    <source>
        <dbReference type="Proteomes" id="UP000219338"/>
    </source>
</evidence>
<dbReference type="InterPro" id="IPR032675">
    <property type="entry name" value="LRR_dom_sf"/>
</dbReference>
<dbReference type="AlphaFoldDB" id="A0A284QKI4"/>
<name>A0A284QKI4_ARMOS</name>
<organism evidence="1 2">
    <name type="scientific">Armillaria ostoyae</name>
    <name type="common">Armillaria root rot fungus</name>
    <dbReference type="NCBI Taxonomy" id="47428"/>
    <lineage>
        <taxon>Eukaryota</taxon>
        <taxon>Fungi</taxon>
        <taxon>Dikarya</taxon>
        <taxon>Basidiomycota</taxon>
        <taxon>Agaricomycotina</taxon>
        <taxon>Agaricomycetes</taxon>
        <taxon>Agaricomycetidae</taxon>
        <taxon>Agaricales</taxon>
        <taxon>Marasmiineae</taxon>
        <taxon>Physalacriaceae</taxon>
        <taxon>Armillaria</taxon>
    </lineage>
</organism>
<keyword evidence="2" id="KW-1185">Reference proteome</keyword>
<sequence length="407" mass="46227">MPDWGQIPQELIDAIVDEVHHPNDLKSCSLVNRAFSSRTRIRLFRYVNLRHRMHPRNTVFTKFHDLCVSSLRLSASVKILAITDCHITTPPSTSGILDLIIQSLPNLAVIKLFHVDIGCFLNGPIACLSSHSFLGIHLDRVVFDNIDQFYDLLSGSSRLKSLTLSGAVLVSDTESRHSEACRALPQVEHLVLRIDHDPGDRVGALILESIFRQGGCPFSVERIRRLTIDVNNLHKVQFDRANAILAATSQTLQELTVFLMPSIQPRSTPCHILCFGSTRKVCFSFMHDVDVHLRWCIRNLIHIRDKVGFSTIEELAFEITSFDAKAPVKKWIELDELLSSPPFSDTLRLLHITNILRFTPHPQLQLTSETMRAEYEPFFPLLRRKGRASFSLVVNVGERDQYFTSDD</sequence>
<dbReference type="OrthoDB" id="2745898at2759"/>
<dbReference type="Gene3D" id="3.80.10.10">
    <property type="entry name" value="Ribonuclease Inhibitor"/>
    <property type="match status" value="1"/>
</dbReference>
<dbReference type="Proteomes" id="UP000219338">
    <property type="component" value="Unassembled WGS sequence"/>
</dbReference>
<gene>
    <name evidence="1" type="ORF">ARMOST_00228</name>
</gene>
<evidence type="ECO:0008006" key="3">
    <source>
        <dbReference type="Google" id="ProtNLM"/>
    </source>
</evidence>